<dbReference type="EMBL" id="CP032759">
    <property type="protein sequence ID" value="AYN24803.1"/>
    <property type="molecule type" value="Genomic_DNA"/>
</dbReference>
<dbReference type="GO" id="GO:0052717">
    <property type="term" value="F:tRNA-specific adenosine-34 deaminase activity"/>
    <property type="evidence" value="ECO:0007669"/>
    <property type="project" value="UniProtKB-UniRule"/>
</dbReference>
<evidence type="ECO:0000256" key="8">
    <source>
        <dbReference type="HAMAP-Rule" id="MF_00972"/>
    </source>
</evidence>
<dbReference type="InterPro" id="IPR016192">
    <property type="entry name" value="APOBEC/CMP_deaminase_Zn-bd"/>
</dbReference>
<evidence type="ECO:0000256" key="7">
    <source>
        <dbReference type="ARBA" id="ARBA00048045"/>
    </source>
</evidence>
<dbReference type="GO" id="GO:0008270">
    <property type="term" value="F:zinc ion binding"/>
    <property type="evidence" value="ECO:0007669"/>
    <property type="project" value="UniProtKB-UniRule"/>
</dbReference>
<dbReference type="InterPro" id="IPR016193">
    <property type="entry name" value="Cytidine_deaminase-like"/>
</dbReference>
<evidence type="ECO:0000256" key="2">
    <source>
        <dbReference type="ARBA" id="ARBA00011738"/>
    </source>
</evidence>
<dbReference type="InterPro" id="IPR058535">
    <property type="entry name" value="MafB19-deam"/>
</dbReference>
<dbReference type="PROSITE" id="PS51747">
    <property type="entry name" value="CYT_DCMP_DEAMINASES_2"/>
    <property type="match status" value="1"/>
</dbReference>
<dbReference type="PANTHER" id="PTHR11079">
    <property type="entry name" value="CYTOSINE DEAMINASE FAMILY MEMBER"/>
    <property type="match status" value="1"/>
</dbReference>
<dbReference type="HAMAP" id="MF_00972">
    <property type="entry name" value="tRNA_aden_deaminase"/>
    <property type="match status" value="1"/>
</dbReference>
<evidence type="ECO:0000256" key="5">
    <source>
        <dbReference type="ARBA" id="ARBA00022801"/>
    </source>
</evidence>
<keyword evidence="3 8" id="KW-0819">tRNA processing</keyword>
<protein>
    <recommendedName>
        <fullName evidence="8">tRNA-specific adenosine deaminase</fullName>
        <ecNumber evidence="8">3.5.4.33</ecNumber>
    </recommendedName>
</protein>
<feature type="binding site" evidence="8">
    <location>
        <position position="55"/>
    </location>
    <ligand>
        <name>Zn(2+)</name>
        <dbReference type="ChEBI" id="CHEBI:29105"/>
        <note>catalytic</note>
    </ligand>
</feature>
<name>A0A3G2I6Q1_BUCRM</name>
<accession>A0A3G2I6Q1</accession>
<keyword evidence="4 8" id="KW-0479">Metal-binding</keyword>
<dbReference type="CDD" id="cd01285">
    <property type="entry name" value="nucleoside_deaminase"/>
    <property type="match status" value="1"/>
</dbReference>
<feature type="domain" description="CMP/dCMP-type deaminase" evidence="9">
    <location>
        <begin position="4"/>
        <end position="131"/>
    </location>
</feature>
<feature type="binding site" evidence="8">
    <location>
        <position position="88"/>
    </location>
    <ligand>
        <name>Zn(2+)</name>
        <dbReference type="ChEBI" id="CHEBI:29105"/>
        <note>catalytic</note>
    </ligand>
</feature>
<evidence type="ECO:0000313" key="10">
    <source>
        <dbReference type="EMBL" id="AYN24803.1"/>
    </source>
</evidence>
<reference evidence="10 11" key="1">
    <citation type="submission" date="2018-10" db="EMBL/GenBank/DDBJ databases">
        <title>Genome sequence of the corn leaf aphid (Rhopalosiphum maidis Fitch).</title>
        <authorList>
            <person name="Chen W."/>
            <person name="Shakir S."/>
            <person name="Bigham M."/>
            <person name="Fei Z."/>
            <person name="Jander G."/>
        </authorList>
    </citation>
    <scope>NUCLEOTIDE SEQUENCE [LARGE SCALE GENOMIC DNA]</scope>
    <source>
        <strain evidence="10 11">BTI</strain>
    </source>
</reference>
<comment type="catalytic activity">
    <reaction evidence="7 8">
        <text>adenosine(34) in tRNA + H2O + H(+) = inosine(34) in tRNA + NH4(+)</text>
        <dbReference type="Rhea" id="RHEA:43168"/>
        <dbReference type="Rhea" id="RHEA-COMP:10373"/>
        <dbReference type="Rhea" id="RHEA-COMP:10374"/>
        <dbReference type="ChEBI" id="CHEBI:15377"/>
        <dbReference type="ChEBI" id="CHEBI:15378"/>
        <dbReference type="ChEBI" id="CHEBI:28938"/>
        <dbReference type="ChEBI" id="CHEBI:74411"/>
        <dbReference type="ChEBI" id="CHEBI:82852"/>
        <dbReference type="EC" id="3.5.4.33"/>
    </reaction>
</comment>
<comment type="function">
    <text evidence="8">Catalyzes the deamination of adenosine to inosine at the wobble position 34 of tRNA(Arg2).</text>
</comment>
<evidence type="ECO:0000256" key="6">
    <source>
        <dbReference type="ARBA" id="ARBA00022833"/>
    </source>
</evidence>
<proteinExistence type="inferred from homology"/>
<dbReference type="EC" id="3.5.4.33" evidence="8"/>
<dbReference type="PROSITE" id="PS00903">
    <property type="entry name" value="CYT_DCMP_DEAMINASES_1"/>
    <property type="match status" value="1"/>
</dbReference>
<dbReference type="Pfam" id="PF14437">
    <property type="entry name" value="MafB19-deam"/>
    <property type="match status" value="1"/>
</dbReference>
<dbReference type="GO" id="GO:0002100">
    <property type="term" value="P:tRNA wobble adenosine to inosine editing"/>
    <property type="evidence" value="ECO:0007669"/>
    <property type="project" value="UniProtKB-UniRule"/>
</dbReference>
<evidence type="ECO:0000256" key="1">
    <source>
        <dbReference type="ARBA" id="ARBA00010669"/>
    </source>
</evidence>
<dbReference type="NCBIfam" id="NF008113">
    <property type="entry name" value="PRK10860.1"/>
    <property type="match status" value="1"/>
</dbReference>
<comment type="similarity">
    <text evidence="1">Belongs to the cytidine and deoxycytidylate deaminase family. ADAT2 subfamily.</text>
</comment>
<dbReference type="OrthoDB" id="9802676at2"/>
<comment type="cofactor">
    <cofactor evidence="8">
        <name>Zn(2+)</name>
        <dbReference type="ChEBI" id="CHEBI:29105"/>
    </cofactor>
    <text evidence="8">Binds 1 zinc ion per subunit.</text>
</comment>
<keyword evidence="6 8" id="KW-0862">Zinc</keyword>
<evidence type="ECO:0000313" key="11">
    <source>
        <dbReference type="Proteomes" id="UP000271533"/>
    </source>
</evidence>
<sequence length="152" mass="17620">MKNSRDSYWMKIALRYAHHAEKTGEVPIGAVIVFQETIIGFGWNSVISQNDSTAHAEIMALRKASRNIRNYRLLNTTLYVTLQPCMMCCGAILNSRVKRLVFGSPYKDTKKNPFLKKIFSNLEKKNKLIVEKKIMKNECSNILSNFFKKKRR</sequence>
<dbReference type="RefSeq" id="WP_158361394.1">
    <property type="nucleotide sequence ID" value="NZ_CP032759.1"/>
</dbReference>
<dbReference type="SUPFAM" id="SSF53927">
    <property type="entry name" value="Cytidine deaminase-like"/>
    <property type="match status" value="1"/>
</dbReference>
<evidence type="ECO:0000259" key="9">
    <source>
        <dbReference type="PROSITE" id="PS51747"/>
    </source>
</evidence>
<evidence type="ECO:0000256" key="4">
    <source>
        <dbReference type="ARBA" id="ARBA00022723"/>
    </source>
</evidence>
<keyword evidence="5 8" id="KW-0378">Hydrolase</keyword>
<feature type="binding site" evidence="8">
    <location>
        <position position="85"/>
    </location>
    <ligand>
        <name>Zn(2+)</name>
        <dbReference type="ChEBI" id="CHEBI:29105"/>
        <note>catalytic</note>
    </ligand>
</feature>
<gene>
    <name evidence="8" type="primary">tadA</name>
    <name evidence="10" type="ORF">D8S97_02470</name>
</gene>
<dbReference type="Gene3D" id="3.40.140.10">
    <property type="entry name" value="Cytidine Deaminase, domain 2"/>
    <property type="match status" value="1"/>
</dbReference>
<dbReference type="AlphaFoldDB" id="A0A3G2I6Q1"/>
<evidence type="ECO:0000256" key="3">
    <source>
        <dbReference type="ARBA" id="ARBA00022694"/>
    </source>
</evidence>
<dbReference type="PANTHER" id="PTHR11079:SF202">
    <property type="entry name" value="TRNA-SPECIFIC ADENOSINE DEAMINASE"/>
    <property type="match status" value="1"/>
</dbReference>
<dbReference type="InterPro" id="IPR028883">
    <property type="entry name" value="tRNA_aden_deaminase"/>
</dbReference>
<comment type="subunit">
    <text evidence="2 8">Homodimer.</text>
</comment>
<dbReference type="Proteomes" id="UP000271533">
    <property type="component" value="Chromosome"/>
</dbReference>
<dbReference type="InterPro" id="IPR002125">
    <property type="entry name" value="CMP_dCMP_dom"/>
</dbReference>
<organism evidence="10 11">
    <name type="scientific">Buchnera aphidicola subsp. Rhopalosiphum maidis</name>
    <dbReference type="NCBI Taxonomy" id="118109"/>
    <lineage>
        <taxon>Bacteria</taxon>
        <taxon>Pseudomonadati</taxon>
        <taxon>Pseudomonadota</taxon>
        <taxon>Gammaproteobacteria</taxon>
        <taxon>Enterobacterales</taxon>
        <taxon>Erwiniaceae</taxon>
        <taxon>Buchnera</taxon>
    </lineage>
</organism>
<feature type="active site" description="Proton donor" evidence="8">
    <location>
        <position position="57"/>
    </location>
</feature>